<evidence type="ECO:0000256" key="3">
    <source>
        <dbReference type="HAMAP-Rule" id="MF_01440"/>
    </source>
</evidence>
<evidence type="ECO:0000313" key="5">
    <source>
        <dbReference type="Proteomes" id="UP001318682"/>
    </source>
</evidence>
<sequence length="172" mass="18657">MQNSRHHITQGEQAVSNDPDFVISTLLGSCVSCCLWDPDSQVGGMNHMLLTTSSAENGVCNLVGINAMELLINEIQKKGGQRNRLRAKAFGGAQMVSGLSEIGRQNSEFILRFLQQEGIQCEGHSLGGETARHIMFWPASGRVMLKIRSDAPTETISQVKAPATAGNDLELF</sequence>
<proteinExistence type="inferred from homology"/>
<dbReference type="RefSeq" id="WP_187429702.1">
    <property type="nucleotide sequence ID" value="NZ_CP143423.1"/>
</dbReference>
<comment type="function">
    <text evidence="3">Probably deamidates glutamine residues to glutamate on methyl-accepting chemotaxis receptors (MCPs), playing an important role in chemotaxis.</text>
</comment>
<comment type="catalytic activity">
    <reaction evidence="3">
        <text>L-glutaminyl-[protein] + H2O = L-glutamyl-[protein] + NH4(+)</text>
        <dbReference type="Rhea" id="RHEA:16441"/>
        <dbReference type="Rhea" id="RHEA-COMP:10207"/>
        <dbReference type="Rhea" id="RHEA-COMP:10208"/>
        <dbReference type="ChEBI" id="CHEBI:15377"/>
        <dbReference type="ChEBI" id="CHEBI:28938"/>
        <dbReference type="ChEBI" id="CHEBI:29973"/>
        <dbReference type="ChEBI" id="CHEBI:30011"/>
        <dbReference type="EC" id="3.5.1.44"/>
    </reaction>
</comment>
<dbReference type="InterPro" id="IPR005659">
    <property type="entry name" value="Chemorcpt_Glu_NH3ase_CheD"/>
</dbReference>
<evidence type="ECO:0000256" key="1">
    <source>
        <dbReference type="ARBA" id="ARBA00022500"/>
    </source>
</evidence>
<dbReference type="CDD" id="cd16352">
    <property type="entry name" value="CheD"/>
    <property type="match status" value="1"/>
</dbReference>
<evidence type="ECO:0000313" key="4">
    <source>
        <dbReference type="EMBL" id="WVX47977.1"/>
    </source>
</evidence>
<dbReference type="GO" id="GO:0050568">
    <property type="term" value="F:protein-glutamine glutaminase activity"/>
    <property type="evidence" value="ECO:0007669"/>
    <property type="project" value="UniProtKB-EC"/>
</dbReference>
<dbReference type="Gene3D" id="3.30.1330.200">
    <property type="match status" value="1"/>
</dbReference>
<dbReference type="Pfam" id="PF03975">
    <property type="entry name" value="CheD"/>
    <property type="match status" value="1"/>
</dbReference>
<reference evidence="5" key="2">
    <citation type="submission" date="2024-01" db="EMBL/GenBank/DDBJ databases">
        <title>Roseobacter fucihabitans sp. nov., isolated from the brown alga Fucus spiralis.</title>
        <authorList>
            <person name="Hahnke S."/>
            <person name="Berger M."/>
            <person name="Schlingloff A."/>
            <person name="Athale I."/>
            <person name="Neumann-Schaal M."/>
            <person name="Adenaya A."/>
            <person name="Poehlein A."/>
            <person name="Daniel R."/>
            <person name="Pertersen J."/>
            <person name="Brinkhoff T."/>
        </authorList>
    </citation>
    <scope>NUCLEOTIDE SEQUENCE [LARGE SCALE GENOMIC DNA]</scope>
    <source>
        <strain evidence="5">B14</strain>
    </source>
</reference>
<dbReference type="PANTHER" id="PTHR35147:SF3">
    <property type="entry name" value="CHEMORECEPTOR GLUTAMINE DEAMIDASE CHED 1-RELATED"/>
    <property type="match status" value="1"/>
</dbReference>
<dbReference type="HAMAP" id="MF_01440">
    <property type="entry name" value="CheD"/>
    <property type="match status" value="1"/>
</dbReference>
<dbReference type="EC" id="3.5.1.44" evidence="3"/>
<dbReference type="InterPro" id="IPR038592">
    <property type="entry name" value="CheD-like_sf"/>
</dbReference>
<reference evidence="4 5" key="1">
    <citation type="submission" date="2015-07" db="EMBL/GenBank/DDBJ databases">
        <authorList>
            <person name="Voget S."/>
            <person name="Dogs M."/>
            <person name="Brinkhoff T.H."/>
            <person name="Daniel R."/>
        </authorList>
    </citation>
    <scope>NUCLEOTIDE SEQUENCE [LARGE SCALE GENOMIC DNA]</scope>
    <source>
        <strain evidence="4 5">B14</strain>
    </source>
</reference>
<dbReference type="SUPFAM" id="SSF64438">
    <property type="entry name" value="CNF1/YfiH-like putative cysteine hydrolases"/>
    <property type="match status" value="1"/>
</dbReference>
<keyword evidence="1 3" id="KW-0145">Chemotaxis</keyword>
<comment type="similarity">
    <text evidence="3">Belongs to the CheD family.</text>
</comment>
<dbReference type="PANTHER" id="PTHR35147">
    <property type="entry name" value="CHEMORECEPTOR GLUTAMINE DEAMIDASE CHED-RELATED"/>
    <property type="match status" value="1"/>
</dbReference>
<gene>
    <name evidence="3 4" type="primary">cheD</name>
    <name evidence="4" type="ORF">ROLI_010540</name>
</gene>
<dbReference type="EMBL" id="CP143423">
    <property type="protein sequence ID" value="WVX47977.1"/>
    <property type="molecule type" value="Genomic_DNA"/>
</dbReference>
<keyword evidence="5" id="KW-1185">Reference proteome</keyword>
<accession>A0ABZ2BPP8</accession>
<organism evidence="4 5">
    <name type="scientific">Roseobacter fucihabitans</name>
    <dbReference type="NCBI Taxonomy" id="1537242"/>
    <lineage>
        <taxon>Bacteria</taxon>
        <taxon>Pseudomonadati</taxon>
        <taxon>Pseudomonadota</taxon>
        <taxon>Alphaproteobacteria</taxon>
        <taxon>Rhodobacterales</taxon>
        <taxon>Roseobacteraceae</taxon>
        <taxon>Roseobacter</taxon>
    </lineage>
</organism>
<name>A0ABZ2BPP8_9RHOB</name>
<dbReference type="Proteomes" id="UP001318682">
    <property type="component" value="Chromosome"/>
</dbReference>
<dbReference type="InterPro" id="IPR011324">
    <property type="entry name" value="Cytotoxic_necrot_fac-like_cat"/>
</dbReference>
<protein>
    <recommendedName>
        <fullName evidence="3">Probable chemoreceptor glutamine deamidase CheD</fullName>
        <ecNumber evidence="3">3.5.1.44</ecNumber>
    </recommendedName>
</protein>
<keyword evidence="2 3" id="KW-0378">Hydrolase</keyword>
<evidence type="ECO:0000256" key="2">
    <source>
        <dbReference type="ARBA" id="ARBA00022801"/>
    </source>
</evidence>